<evidence type="ECO:0000256" key="8">
    <source>
        <dbReference type="PROSITE-ProRule" id="PRU00339"/>
    </source>
</evidence>
<keyword evidence="12" id="KW-1185">Reference proteome</keyword>
<feature type="repeat" description="TPR" evidence="8">
    <location>
        <begin position="144"/>
        <end position="177"/>
    </location>
</feature>
<evidence type="ECO:0000256" key="7">
    <source>
        <dbReference type="ARBA" id="ARBA00023273"/>
    </source>
</evidence>
<keyword evidence="3" id="KW-0677">Repeat</keyword>
<evidence type="ECO:0000313" key="11">
    <source>
        <dbReference type="EMBL" id="CBY22810.1"/>
    </source>
</evidence>
<dbReference type="FunCoup" id="E4WYP6">
    <property type="interactions" value="12"/>
</dbReference>
<evidence type="ECO:0000256" key="10">
    <source>
        <dbReference type="SAM" id="Coils"/>
    </source>
</evidence>
<evidence type="ECO:0000313" key="12">
    <source>
        <dbReference type="Proteomes" id="UP000001307"/>
    </source>
</evidence>
<feature type="coiled-coil region" evidence="10">
    <location>
        <begin position="368"/>
        <end position="395"/>
    </location>
</feature>
<gene>
    <name evidence="11" type="ORF">GSOID_T00013584001</name>
</gene>
<dbReference type="OrthoDB" id="10249577at2759"/>
<dbReference type="InterPro" id="IPR011990">
    <property type="entry name" value="TPR-like_helical_dom_sf"/>
</dbReference>
<comment type="similarity">
    <text evidence="2 9">Belongs to the TTC30/dfy-1/fleer family.</text>
</comment>
<keyword evidence="6 9" id="KW-0969">Cilium</keyword>
<dbReference type="InterPro" id="IPR039941">
    <property type="entry name" value="TT30"/>
</dbReference>
<dbReference type="AlphaFoldDB" id="E4WYP6"/>
<dbReference type="PANTHER" id="PTHR20931">
    <property type="entry name" value="TETRATRICOPEPTIDE REPEAT PROTEIN 30"/>
    <property type="match status" value="1"/>
</dbReference>
<dbReference type="SUPFAM" id="SSF48452">
    <property type="entry name" value="TPR-like"/>
    <property type="match status" value="2"/>
</dbReference>
<evidence type="ECO:0000256" key="3">
    <source>
        <dbReference type="ARBA" id="ARBA00022737"/>
    </source>
</evidence>
<evidence type="ECO:0000256" key="9">
    <source>
        <dbReference type="RuleBase" id="RU367070"/>
    </source>
</evidence>
<sequence>MIRVLKQGEYTSTVYKLIADGDYKEAANILETEMKRSGQESRAALSLIATCKYHMAAVPEQFESAAGVYYRLIQLCPDNDDYKFDLAMCLYKACKYDEAMKASFSVQSSKFAGRVQQLQAAIKYMEDDLPAAKSLIEKQGEDSCEAVVNQGCILYKEGYYSEAIAKFQQAIQLEGVKAHLSYNIALCYFNMKQYSHALKNIAEIIERGIKDHPELSVGLATEGIDVRSVGNTAILHETSLVEAFNLKAAVEYNMGPANIDTAAEALTDMPPRAEEELDPVTLHNSALINMEEDPSEGFEKLQHLLASGVAPPMTFANLIVLYLKFGYFSLAADTLAENPDLVNKFMDRFQQEFVQAVIMVEQSPDEAYKRLEQMASRQTDNLRKYLKTIQEAQKSDDKHALKKAVHAYDEELDRFIPVLMQQAKIYWDKENYDQVEKIFRKSVEFGNENDTWKLNVAHVLFMQENGQNSSPHKYKEAAGFYEPIVKKENQSILNVEAVVLANLCVSYIMTSQNEEAEELMRQIEKEEEQLAYEFPEKKVYHLCIVNLVIGTLYCSKGNYEFGIARVIKSLEPFQKKLGTDTWFYVKRCFLSLLEAMSKQLALLPDNILFEALDFLEICEQFGREIKARDVDPLSTEARDARNTVAFESRQLKCQLLRLMGWP</sequence>
<keyword evidence="7 9" id="KW-0966">Cell projection</keyword>
<comment type="subcellular location">
    <subcellularLocation>
        <location evidence="1 9">Cell projection</location>
        <location evidence="1 9">Cilium</location>
    </subcellularLocation>
</comment>
<reference evidence="11" key="1">
    <citation type="journal article" date="2010" name="Science">
        <title>Plasticity of animal genome architecture unmasked by rapid evolution of a pelagic tunicate.</title>
        <authorList>
            <person name="Denoeud F."/>
            <person name="Henriet S."/>
            <person name="Mungpakdee S."/>
            <person name="Aury J.M."/>
            <person name="Da Silva C."/>
            <person name="Brinkmann H."/>
            <person name="Mikhaleva J."/>
            <person name="Olsen L.C."/>
            <person name="Jubin C."/>
            <person name="Canestro C."/>
            <person name="Bouquet J.M."/>
            <person name="Danks G."/>
            <person name="Poulain J."/>
            <person name="Campsteijn C."/>
            <person name="Adamski M."/>
            <person name="Cross I."/>
            <person name="Yadetie F."/>
            <person name="Muffato M."/>
            <person name="Louis A."/>
            <person name="Butcher S."/>
            <person name="Tsagkogeorga G."/>
            <person name="Konrad A."/>
            <person name="Singh S."/>
            <person name="Jensen M.F."/>
            <person name="Cong E.H."/>
            <person name="Eikeseth-Otteraa H."/>
            <person name="Noel B."/>
            <person name="Anthouard V."/>
            <person name="Porcel B.M."/>
            <person name="Kachouri-Lafond R."/>
            <person name="Nishino A."/>
            <person name="Ugolini M."/>
            <person name="Chourrout P."/>
            <person name="Nishida H."/>
            <person name="Aasland R."/>
            <person name="Huzurbazar S."/>
            <person name="Westhof E."/>
            <person name="Delsuc F."/>
            <person name="Lehrach H."/>
            <person name="Reinhardt R."/>
            <person name="Weissenbach J."/>
            <person name="Roy S.W."/>
            <person name="Artiguenave F."/>
            <person name="Postlethwait J.H."/>
            <person name="Manak J.R."/>
            <person name="Thompson E.M."/>
            <person name="Jaillon O."/>
            <person name="Du Pasquier L."/>
            <person name="Boudinot P."/>
            <person name="Liberles D.A."/>
            <person name="Volff J.N."/>
            <person name="Philippe H."/>
            <person name="Lenhard B."/>
            <person name="Roest Crollius H."/>
            <person name="Wincker P."/>
            <person name="Chourrout D."/>
        </authorList>
    </citation>
    <scope>NUCLEOTIDE SEQUENCE [LARGE SCALE GENOMIC DNA]</scope>
</reference>
<keyword evidence="10" id="KW-0175">Coiled coil</keyword>
<proteinExistence type="inferred from homology"/>
<dbReference type="GO" id="GO:0005879">
    <property type="term" value="C:axonemal microtubule"/>
    <property type="evidence" value="ECO:0007669"/>
    <property type="project" value="UniProtKB-UniRule"/>
</dbReference>
<dbReference type="PROSITE" id="PS50005">
    <property type="entry name" value="TPR"/>
    <property type="match status" value="1"/>
</dbReference>
<evidence type="ECO:0000256" key="1">
    <source>
        <dbReference type="ARBA" id="ARBA00004138"/>
    </source>
</evidence>
<keyword evidence="5 8" id="KW-0802">TPR repeat</keyword>
<dbReference type="InterPro" id="IPR019734">
    <property type="entry name" value="TPR_rpt"/>
</dbReference>
<dbReference type="GO" id="GO:0030992">
    <property type="term" value="C:intraciliary transport particle B"/>
    <property type="evidence" value="ECO:0007669"/>
    <property type="project" value="TreeGrafter"/>
</dbReference>
<dbReference type="GO" id="GO:0120170">
    <property type="term" value="F:intraciliary transport particle B binding"/>
    <property type="evidence" value="ECO:0007669"/>
    <property type="project" value="TreeGrafter"/>
</dbReference>
<comment type="function">
    <text evidence="9">Required for polyglutamylation of axonemal tubulin. Plays a role in anterograde intraflagellar transport (IFT), the process by which cilia precursors are transported from the base of the cilium to the site of their incorporation at the tip.</text>
</comment>
<accession>E4WYP6</accession>
<protein>
    <recommendedName>
        <fullName evidence="9">Tetratricopeptide repeat protein 30</fullName>
    </recommendedName>
</protein>
<dbReference type="Proteomes" id="UP000001307">
    <property type="component" value="Unassembled WGS sequence"/>
</dbReference>
<dbReference type="GO" id="GO:0042073">
    <property type="term" value="P:intraciliary transport"/>
    <property type="evidence" value="ECO:0007669"/>
    <property type="project" value="UniProtKB-UniRule"/>
</dbReference>
<name>E4WYP6_OIKDI</name>
<organism evidence="11">
    <name type="scientific">Oikopleura dioica</name>
    <name type="common">Tunicate</name>
    <dbReference type="NCBI Taxonomy" id="34765"/>
    <lineage>
        <taxon>Eukaryota</taxon>
        <taxon>Metazoa</taxon>
        <taxon>Chordata</taxon>
        <taxon>Tunicata</taxon>
        <taxon>Appendicularia</taxon>
        <taxon>Copelata</taxon>
        <taxon>Oikopleuridae</taxon>
        <taxon>Oikopleura</taxon>
    </lineage>
</organism>
<dbReference type="InParanoid" id="E4WYP6"/>
<evidence type="ECO:0000256" key="6">
    <source>
        <dbReference type="ARBA" id="ARBA00023069"/>
    </source>
</evidence>
<dbReference type="SMART" id="SM00028">
    <property type="entry name" value="TPR"/>
    <property type="match status" value="3"/>
</dbReference>
<dbReference type="EMBL" id="FN653019">
    <property type="protein sequence ID" value="CBY22810.1"/>
    <property type="molecule type" value="Genomic_DNA"/>
</dbReference>
<dbReference type="FunFam" id="1.25.40.10:FF:000186">
    <property type="entry name" value="Tetratricopeptide repeat domain 30A"/>
    <property type="match status" value="1"/>
</dbReference>
<dbReference type="PANTHER" id="PTHR20931:SF0">
    <property type="entry name" value="TETRATRICOPEPTIDE REPEAT PROTEIN 30"/>
    <property type="match status" value="1"/>
</dbReference>
<evidence type="ECO:0000256" key="4">
    <source>
        <dbReference type="ARBA" id="ARBA00022794"/>
    </source>
</evidence>
<evidence type="ECO:0000256" key="5">
    <source>
        <dbReference type="ARBA" id="ARBA00022803"/>
    </source>
</evidence>
<evidence type="ECO:0000256" key="2">
    <source>
        <dbReference type="ARBA" id="ARBA00009522"/>
    </source>
</evidence>
<dbReference type="Gene3D" id="1.25.40.10">
    <property type="entry name" value="Tetratricopeptide repeat domain"/>
    <property type="match status" value="3"/>
</dbReference>
<keyword evidence="4 9" id="KW-0970">Cilium biogenesis/degradation</keyword>